<name>A0ABW5NBT2_9FLAO</name>
<organism evidence="1 2">
    <name type="scientific">Aquimarina hainanensis</name>
    <dbReference type="NCBI Taxonomy" id="1578017"/>
    <lineage>
        <taxon>Bacteria</taxon>
        <taxon>Pseudomonadati</taxon>
        <taxon>Bacteroidota</taxon>
        <taxon>Flavobacteriia</taxon>
        <taxon>Flavobacteriales</taxon>
        <taxon>Flavobacteriaceae</taxon>
        <taxon>Aquimarina</taxon>
    </lineage>
</organism>
<keyword evidence="2" id="KW-1185">Reference proteome</keyword>
<evidence type="ECO:0000313" key="2">
    <source>
        <dbReference type="Proteomes" id="UP001597459"/>
    </source>
</evidence>
<gene>
    <name evidence="1" type="ORF">ACFSTE_15960</name>
</gene>
<accession>A0ABW5NBT2</accession>
<dbReference type="Proteomes" id="UP001597459">
    <property type="component" value="Unassembled WGS sequence"/>
</dbReference>
<comment type="caution">
    <text evidence="1">The sequence shown here is derived from an EMBL/GenBank/DDBJ whole genome shotgun (WGS) entry which is preliminary data.</text>
</comment>
<sequence>PRSNTRQPNISNMENYGTTQVEYKIIQETKGQAVRINMYIKVSDRYVFADTCLVFTTQDKNHEEAMQECIKKAEKQFNIKIKTGGIIAT</sequence>
<reference evidence="2" key="1">
    <citation type="journal article" date="2019" name="Int. J. Syst. Evol. Microbiol.">
        <title>The Global Catalogue of Microorganisms (GCM) 10K type strain sequencing project: providing services to taxonomists for standard genome sequencing and annotation.</title>
        <authorList>
            <consortium name="The Broad Institute Genomics Platform"/>
            <consortium name="The Broad Institute Genome Sequencing Center for Infectious Disease"/>
            <person name="Wu L."/>
            <person name="Ma J."/>
        </authorList>
    </citation>
    <scope>NUCLEOTIDE SEQUENCE [LARGE SCALE GENOMIC DNA]</scope>
    <source>
        <strain evidence="2">KCTC 42423</strain>
    </source>
</reference>
<proteinExistence type="predicted"/>
<feature type="non-terminal residue" evidence="1">
    <location>
        <position position="1"/>
    </location>
</feature>
<dbReference type="EMBL" id="JBHULX010000033">
    <property type="protein sequence ID" value="MFD2592334.1"/>
    <property type="molecule type" value="Genomic_DNA"/>
</dbReference>
<dbReference type="RefSeq" id="WP_378298279.1">
    <property type="nucleotide sequence ID" value="NZ_JBHULX010000033.1"/>
</dbReference>
<evidence type="ECO:0000313" key="1">
    <source>
        <dbReference type="EMBL" id="MFD2592334.1"/>
    </source>
</evidence>
<evidence type="ECO:0008006" key="3">
    <source>
        <dbReference type="Google" id="ProtNLM"/>
    </source>
</evidence>
<protein>
    <recommendedName>
        <fullName evidence="3">Reverse transcriptase domain-containing protein</fullName>
    </recommendedName>
</protein>